<feature type="compositionally biased region" description="Low complexity" evidence="1">
    <location>
        <begin position="55"/>
        <end position="76"/>
    </location>
</feature>
<dbReference type="AlphaFoldDB" id="A0A7S3DHH5"/>
<dbReference type="EMBL" id="HBIB01031261">
    <property type="protein sequence ID" value="CAE0258028.1"/>
    <property type="molecule type" value="Transcribed_RNA"/>
</dbReference>
<name>A0A7S3DHH5_9EUKA</name>
<organism evidence="2">
    <name type="scientific">Palpitomonas bilix</name>
    <dbReference type="NCBI Taxonomy" id="652834"/>
    <lineage>
        <taxon>Eukaryota</taxon>
        <taxon>Eukaryota incertae sedis</taxon>
    </lineage>
</organism>
<dbReference type="InterPro" id="IPR008507">
    <property type="entry name" value="DUF789"/>
</dbReference>
<evidence type="ECO:0000313" key="2">
    <source>
        <dbReference type="EMBL" id="CAE0258028.1"/>
    </source>
</evidence>
<dbReference type="Pfam" id="PF05623">
    <property type="entry name" value="DUF789"/>
    <property type="match status" value="1"/>
</dbReference>
<protein>
    <submittedName>
        <fullName evidence="2">Uncharacterized protein</fullName>
    </submittedName>
</protein>
<gene>
    <name evidence="2" type="ORF">PBIL07802_LOCUS20291</name>
</gene>
<evidence type="ECO:0000256" key="1">
    <source>
        <dbReference type="SAM" id="MobiDB-lite"/>
    </source>
</evidence>
<proteinExistence type="predicted"/>
<feature type="region of interest" description="Disordered" evidence="1">
    <location>
        <begin position="55"/>
        <end position="78"/>
    </location>
</feature>
<reference evidence="2" key="1">
    <citation type="submission" date="2021-01" db="EMBL/GenBank/DDBJ databases">
        <authorList>
            <person name="Corre E."/>
            <person name="Pelletier E."/>
            <person name="Niang G."/>
            <person name="Scheremetjew M."/>
            <person name="Finn R."/>
            <person name="Kale V."/>
            <person name="Holt S."/>
            <person name="Cochrane G."/>
            <person name="Meng A."/>
            <person name="Brown T."/>
            <person name="Cohen L."/>
        </authorList>
    </citation>
    <scope>NUCLEOTIDE SEQUENCE</scope>
    <source>
        <strain evidence="2">NIES-2562</strain>
    </source>
</reference>
<accession>A0A7S3DHH5</accession>
<sequence length="367" mass="40740">MSSTRSTAPPFYAAFADETGFQKCYAWEDEHLENCFNIRSLIAATEIGVLPLDISSPRSRSSPPSSRDSPSSCSSPVRDLEFDGGVLRPLRHEEGLESRPVMLDWSMLDKKAEEVALELQREVSISEKVPRVRGKVETALANEEATVRGADRLEVTSQEGDQVYSLRHLWARLDDASAYGLEVPVHTRGGATDAYFVPSLSAARLFKKGDGERPSFEFASKEEPGRRGPIVDQIHCLSCLHPALSGITSDEIDEERSWVALQWTGIPVGHHLEPLSKGSVLLYYRFGCEKSTGESDSHFSPLRLSCVGFLPFHLNFDFWFPRGRSTLASSYGVPLALVQQAITLSLELPYYGDYAFATWGTNLEQLC</sequence>